<feature type="region of interest" description="Disordered" evidence="1">
    <location>
        <begin position="30"/>
        <end position="92"/>
    </location>
</feature>
<keyword evidence="2" id="KW-0812">Transmembrane</keyword>
<feature type="transmembrane region" description="Helical" evidence="2">
    <location>
        <begin position="98"/>
        <end position="118"/>
    </location>
</feature>
<organism evidence="4 5">
    <name type="scientific">Camelina sativa</name>
    <name type="common">False flax</name>
    <name type="synonym">Myagrum sativum</name>
    <dbReference type="NCBI Taxonomy" id="90675"/>
    <lineage>
        <taxon>Eukaryota</taxon>
        <taxon>Viridiplantae</taxon>
        <taxon>Streptophyta</taxon>
        <taxon>Embryophyta</taxon>
        <taxon>Tracheophyta</taxon>
        <taxon>Spermatophyta</taxon>
        <taxon>Magnoliopsida</taxon>
        <taxon>eudicotyledons</taxon>
        <taxon>Gunneridae</taxon>
        <taxon>Pentapetalae</taxon>
        <taxon>rosids</taxon>
        <taxon>malvids</taxon>
        <taxon>Brassicales</taxon>
        <taxon>Brassicaceae</taxon>
        <taxon>Camelineae</taxon>
        <taxon>Camelina</taxon>
    </lineage>
</organism>
<dbReference type="Proteomes" id="UP000694864">
    <property type="component" value="Chromosome 11"/>
</dbReference>
<name>A0ABM0UNS0_CAMSA</name>
<feature type="compositionally biased region" description="Polar residues" evidence="1">
    <location>
        <begin position="35"/>
        <end position="82"/>
    </location>
</feature>
<evidence type="ECO:0000313" key="4">
    <source>
        <dbReference type="Proteomes" id="UP000694864"/>
    </source>
</evidence>
<accession>A0ABM0UNS0</accession>
<proteinExistence type="predicted"/>
<gene>
    <name evidence="5" type="primary">LOC104726650</name>
</gene>
<dbReference type="PANTHER" id="PTHR36721">
    <property type="entry name" value="PROLINE-RICH FAMILY PROTEIN"/>
    <property type="match status" value="1"/>
</dbReference>
<dbReference type="RefSeq" id="XP_010443864.1">
    <property type="nucleotide sequence ID" value="XM_010445562.1"/>
</dbReference>
<reference evidence="4" key="1">
    <citation type="journal article" date="2014" name="Nat. Commun.">
        <title>The emerging biofuel crop Camelina sativa retains a highly undifferentiated hexaploid genome structure.</title>
        <authorList>
            <person name="Kagale S."/>
            <person name="Koh C."/>
            <person name="Nixon J."/>
            <person name="Bollina V."/>
            <person name="Clarke W.E."/>
            <person name="Tuteja R."/>
            <person name="Spillane C."/>
            <person name="Robinson S.J."/>
            <person name="Links M.G."/>
            <person name="Clarke C."/>
            <person name="Higgins E.E."/>
            <person name="Huebert T."/>
            <person name="Sharpe A.G."/>
            <person name="Parkin I.A."/>
        </authorList>
    </citation>
    <scope>NUCLEOTIDE SEQUENCE [LARGE SCALE GENOMIC DNA]</scope>
    <source>
        <strain evidence="4">cv. DH55</strain>
    </source>
</reference>
<feature type="chain" id="PRO_5046922904" evidence="3">
    <location>
        <begin position="24"/>
        <end position="138"/>
    </location>
</feature>
<keyword evidence="3" id="KW-0732">Signal</keyword>
<protein>
    <submittedName>
        <fullName evidence="5">Uncharacterized protein LOC104726650</fullName>
    </submittedName>
</protein>
<evidence type="ECO:0000256" key="2">
    <source>
        <dbReference type="SAM" id="Phobius"/>
    </source>
</evidence>
<feature type="signal peptide" evidence="3">
    <location>
        <begin position="1"/>
        <end position="23"/>
    </location>
</feature>
<dbReference type="GeneID" id="104726650"/>
<keyword evidence="2" id="KW-0472">Membrane</keyword>
<evidence type="ECO:0000256" key="1">
    <source>
        <dbReference type="SAM" id="MobiDB-lite"/>
    </source>
</evidence>
<dbReference type="PANTHER" id="PTHR36721:SF8">
    <property type="entry name" value="EARLY NODULIN-20-LIKE"/>
    <property type="match status" value="1"/>
</dbReference>
<sequence length="138" mass="15017">MMEKVGFIIVSLLIMVSVVDISAKEEISPRLSPIEHSSPSPPQQDNEMSPISPTMMSNDYDYPSSSQFTESSDLSYTENTRTGGKKVASGGGGNKTGVVVVGAIAAVSMVCFGGVYLFKQRRDNIRRSRYGYVATEFF</sequence>
<reference evidence="5" key="2">
    <citation type="submission" date="2025-08" db="UniProtKB">
        <authorList>
            <consortium name="RefSeq"/>
        </authorList>
    </citation>
    <scope>IDENTIFICATION</scope>
    <source>
        <tissue evidence="5">Leaf</tissue>
    </source>
</reference>
<evidence type="ECO:0000313" key="5">
    <source>
        <dbReference type="RefSeq" id="XP_010443864.1"/>
    </source>
</evidence>
<keyword evidence="2" id="KW-1133">Transmembrane helix</keyword>
<evidence type="ECO:0000256" key="3">
    <source>
        <dbReference type="SAM" id="SignalP"/>
    </source>
</evidence>
<keyword evidence="4" id="KW-1185">Reference proteome</keyword>